<evidence type="ECO:0000313" key="1">
    <source>
        <dbReference type="EMBL" id="CAI9730688.1"/>
    </source>
</evidence>
<dbReference type="EMBL" id="OX597824">
    <property type="protein sequence ID" value="CAI9730688.1"/>
    <property type="molecule type" value="Genomic_DNA"/>
</dbReference>
<keyword evidence="2" id="KW-1185">Reference proteome</keyword>
<proteinExistence type="predicted"/>
<dbReference type="Proteomes" id="UP001162480">
    <property type="component" value="Chromosome 11"/>
</dbReference>
<organism evidence="1 2">
    <name type="scientific">Octopus vulgaris</name>
    <name type="common">Common octopus</name>
    <dbReference type="NCBI Taxonomy" id="6645"/>
    <lineage>
        <taxon>Eukaryota</taxon>
        <taxon>Metazoa</taxon>
        <taxon>Spiralia</taxon>
        <taxon>Lophotrochozoa</taxon>
        <taxon>Mollusca</taxon>
        <taxon>Cephalopoda</taxon>
        <taxon>Coleoidea</taxon>
        <taxon>Octopodiformes</taxon>
        <taxon>Octopoda</taxon>
        <taxon>Incirrata</taxon>
        <taxon>Octopodidae</taxon>
        <taxon>Octopus</taxon>
    </lineage>
</organism>
<protein>
    <submittedName>
        <fullName evidence="1">Uncharacterized protein</fullName>
    </submittedName>
</protein>
<dbReference type="AlphaFoldDB" id="A0AA36FDH4"/>
<evidence type="ECO:0000313" key="2">
    <source>
        <dbReference type="Proteomes" id="UP001162480"/>
    </source>
</evidence>
<accession>A0AA36FDH4</accession>
<name>A0AA36FDH4_OCTVU</name>
<sequence length="80" mass="8579">MGFQGSNDAGIVDDIAVVDCVVLVWCDSAGLQSSHVSAESVEVCALSMIKFGRMKINKRSNPAGIYFIVSYTVVDIESAY</sequence>
<gene>
    <name evidence="1" type="ORF">OCTVUL_1B020294</name>
</gene>
<reference evidence="1" key="1">
    <citation type="submission" date="2023-08" db="EMBL/GenBank/DDBJ databases">
        <authorList>
            <person name="Alioto T."/>
            <person name="Alioto T."/>
            <person name="Gomez Garrido J."/>
        </authorList>
    </citation>
    <scope>NUCLEOTIDE SEQUENCE</scope>
</reference>